<proteinExistence type="predicted"/>
<feature type="region of interest" description="Disordered" evidence="1">
    <location>
        <begin position="119"/>
        <end position="147"/>
    </location>
</feature>
<protein>
    <submittedName>
        <fullName evidence="2">Uncharacterized protein</fullName>
    </submittedName>
</protein>
<reference evidence="2 3" key="1">
    <citation type="submission" date="2016-03" db="EMBL/GenBank/DDBJ databases">
        <title>Comparative genomics of the ectomycorrhizal sister species Rhizopogon vinicolor and Rhizopogon vesiculosus (Basidiomycota: Boletales) reveals a divergence of the mating type B locus.</title>
        <authorList>
            <person name="Mujic A.B."/>
            <person name="Kuo A."/>
            <person name="Tritt A."/>
            <person name="Lipzen A."/>
            <person name="Chen C."/>
            <person name="Johnson J."/>
            <person name="Sharma A."/>
            <person name="Barry K."/>
            <person name="Grigoriev I.V."/>
            <person name="Spatafora J.W."/>
        </authorList>
    </citation>
    <scope>NUCLEOTIDE SEQUENCE [LARGE SCALE GENOMIC DNA]</scope>
    <source>
        <strain evidence="2 3">AM-OR11-056</strain>
    </source>
</reference>
<dbReference type="EMBL" id="LVVM01004650">
    <property type="protein sequence ID" value="OJA12466.1"/>
    <property type="molecule type" value="Genomic_DNA"/>
</dbReference>
<dbReference type="OrthoDB" id="2646832at2759"/>
<comment type="caution">
    <text evidence="2">The sequence shown here is derived from an EMBL/GenBank/DDBJ whole genome shotgun (WGS) entry which is preliminary data.</text>
</comment>
<dbReference type="Proteomes" id="UP000183567">
    <property type="component" value="Unassembled WGS sequence"/>
</dbReference>
<name>A0A1J8QSS3_9AGAM</name>
<feature type="compositionally biased region" description="Basic residues" evidence="1">
    <location>
        <begin position="124"/>
        <end position="134"/>
    </location>
</feature>
<organism evidence="2 3">
    <name type="scientific">Rhizopogon vesiculosus</name>
    <dbReference type="NCBI Taxonomy" id="180088"/>
    <lineage>
        <taxon>Eukaryota</taxon>
        <taxon>Fungi</taxon>
        <taxon>Dikarya</taxon>
        <taxon>Basidiomycota</taxon>
        <taxon>Agaricomycotina</taxon>
        <taxon>Agaricomycetes</taxon>
        <taxon>Agaricomycetidae</taxon>
        <taxon>Boletales</taxon>
        <taxon>Suillineae</taxon>
        <taxon>Rhizopogonaceae</taxon>
        <taxon>Rhizopogon</taxon>
    </lineage>
</organism>
<keyword evidence="3" id="KW-1185">Reference proteome</keyword>
<sequence>MHHAFNLLVQEILQNVIHCPIVSVYTASSILQNEQPDELAEKQRVEQIVHYLYDNCPTISGSDSPAMDSTFVDVHAYSGCSKGPKSMKFAWKHVYIQKCLVDAWMRTLAEQNLLQLAAGDRQRKMPHTSSKRNAYRIPHPRTPPSLD</sequence>
<accession>A0A1J8QSS3</accession>
<gene>
    <name evidence="2" type="ORF">AZE42_10510</name>
</gene>
<dbReference type="AlphaFoldDB" id="A0A1J8QSS3"/>
<evidence type="ECO:0000313" key="2">
    <source>
        <dbReference type="EMBL" id="OJA12466.1"/>
    </source>
</evidence>
<evidence type="ECO:0000313" key="3">
    <source>
        <dbReference type="Proteomes" id="UP000183567"/>
    </source>
</evidence>
<evidence type="ECO:0000256" key="1">
    <source>
        <dbReference type="SAM" id="MobiDB-lite"/>
    </source>
</evidence>